<dbReference type="EMBL" id="VIIS01000473">
    <property type="protein sequence ID" value="KAF0308694.1"/>
    <property type="molecule type" value="Genomic_DNA"/>
</dbReference>
<dbReference type="Proteomes" id="UP000440578">
    <property type="component" value="Unassembled WGS sequence"/>
</dbReference>
<feature type="region of interest" description="Disordered" evidence="4">
    <location>
        <begin position="507"/>
        <end position="550"/>
    </location>
</feature>
<dbReference type="InterPro" id="IPR029052">
    <property type="entry name" value="Metallo-depent_PP-like"/>
</dbReference>
<evidence type="ECO:0000256" key="1">
    <source>
        <dbReference type="ARBA" id="ARBA00000815"/>
    </source>
</evidence>
<dbReference type="PANTHER" id="PTHR11575:SF24">
    <property type="entry name" value="5'-NUCLEOTIDASE"/>
    <property type="match status" value="1"/>
</dbReference>
<comment type="caution">
    <text evidence="6">The sequence shown here is derived from an EMBL/GenBank/DDBJ whole genome shotgun (WGS) entry which is preliminary data.</text>
</comment>
<evidence type="ECO:0000256" key="3">
    <source>
        <dbReference type="ARBA" id="ARBA00012643"/>
    </source>
</evidence>
<evidence type="ECO:0000313" key="7">
    <source>
        <dbReference type="Proteomes" id="UP000440578"/>
    </source>
</evidence>
<dbReference type="Pfam" id="PF02872">
    <property type="entry name" value="5_nucleotid_C"/>
    <property type="match status" value="1"/>
</dbReference>
<dbReference type="EC" id="3.1.3.5" evidence="3"/>
<dbReference type="InterPro" id="IPR036907">
    <property type="entry name" value="5'-Nucleotdase_C_sf"/>
</dbReference>
<sequence>MMQGGTQSEESGQPIPTVSRLLGGRSELWCGGGRAEMCARWSALVLLLVLLCVTVRRAVAVELVVVHYELLGERSPALLAALADAVRAVRAAEQHVLVLNAAGADLGLPADAHAVGVQSMGGLGSVPLVSHVGGPTVAANLQLPAPLATAVTASVTLELGAAGRVGLVGVVPTSLEAERAGGAVTDPLQAVGQEAARLRAAGVGTVLALGRLDGETALQVAQQLPGLDGLVIPGGLRPHAVYPLPVGRDAGGALPLLEAPLVAAPGYLGVVTLTLAADGRVSGWRGRVVPIRAPAPPPAAAPPVAAGTGFCPPVAGQVGGTLSELDGRIDSCSQRECSLGSTLADALLLAAVTPSASSWSEVSLAVLSAGALSTSLPRCAVSEADLAAAVTTNATAVTLSLAGIHLRQVLEVSAAGRGSAAFLQTAGVRVVYDVTRPAGRRVRRLEVLCSQCVTPRYEEVRAGAMYRLVTTSYLAAGGHGYRVLPRRGRAVADSGRPVRDILRHYLRSRSPVPPPTGGRVFFSGQDGPVSDPPARSPTTSTSTERTTTAAAAVTTTAAPPAGGTRPAETIGEALQSTSVSQMVLNSALWSLSGFFMLGMMITAFF</sequence>
<evidence type="ECO:0000256" key="2">
    <source>
        <dbReference type="ARBA" id="ARBA00006654"/>
    </source>
</evidence>
<feature type="compositionally biased region" description="Low complexity" evidence="4">
    <location>
        <begin position="536"/>
        <end position="550"/>
    </location>
</feature>
<dbReference type="Gene3D" id="3.60.21.10">
    <property type="match status" value="1"/>
</dbReference>
<proteinExistence type="inferred from homology"/>
<keyword evidence="7" id="KW-1185">Reference proteome</keyword>
<dbReference type="GO" id="GO:0008253">
    <property type="term" value="F:5'-nucleotidase activity"/>
    <property type="evidence" value="ECO:0007669"/>
    <property type="project" value="UniProtKB-EC"/>
</dbReference>
<organism evidence="6 7">
    <name type="scientific">Amphibalanus amphitrite</name>
    <name type="common">Striped barnacle</name>
    <name type="synonym">Balanus amphitrite</name>
    <dbReference type="NCBI Taxonomy" id="1232801"/>
    <lineage>
        <taxon>Eukaryota</taxon>
        <taxon>Metazoa</taxon>
        <taxon>Ecdysozoa</taxon>
        <taxon>Arthropoda</taxon>
        <taxon>Crustacea</taxon>
        <taxon>Multicrustacea</taxon>
        <taxon>Cirripedia</taxon>
        <taxon>Thoracica</taxon>
        <taxon>Thoracicalcarea</taxon>
        <taxon>Balanomorpha</taxon>
        <taxon>Balanoidea</taxon>
        <taxon>Balanidae</taxon>
        <taxon>Amphibalaninae</taxon>
        <taxon>Amphibalanus</taxon>
    </lineage>
</organism>
<protein>
    <recommendedName>
        <fullName evidence="3">5'-nucleotidase</fullName>
        <ecNumber evidence="3">3.1.3.5</ecNumber>
    </recommendedName>
</protein>
<dbReference type="InterPro" id="IPR008334">
    <property type="entry name" value="5'-Nucleotdase_C"/>
</dbReference>
<accession>A0A6A4WY19</accession>
<dbReference type="SUPFAM" id="SSF56300">
    <property type="entry name" value="Metallo-dependent phosphatases"/>
    <property type="match status" value="1"/>
</dbReference>
<dbReference type="InterPro" id="IPR006179">
    <property type="entry name" value="5_nucleotidase/apyrase"/>
</dbReference>
<name>A0A6A4WY19_AMPAM</name>
<dbReference type="AlphaFoldDB" id="A0A6A4WY19"/>
<evidence type="ECO:0000256" key="4">
    <source>
        <dbReference type="SAM" id="MobiDB-lite"/>
    </source>
</evidence>
<dbReference type="GO" id="GO:0009166">
    <property type="term" value="P:nucleotide catabolic process"/>
    <property type="evidence" value="ECO:0007669"/>
    <property type="project" value="InterPro"/>
</dbReference>
<dbReference type="PANTHER" id="PTHR11575">
    <property type="entry name" value="5'-NUCLEOTIDASE-RELATED"/>
    <property type="match status" value="1"/>
</dbReference>
<dbReference type="EMBL" id="VIIS01000473">
    <property type="protein sequence ID" value="KAF0308695.1"/>
    <property type="molecule type" value="Genomic_DNA"/>
</dbReference>
<feature type="domain" description="5'-Nucleotidase C-terminal" evidence="5">
    <location>
        <begin position="319"/>
        <end position="484"/>
    </location>
</feature>
<reference evidence="6 7" key="1">
    <citation type="submission" date="2019-07" db="EMBL/GenBank/DDBJ databases">
        <title>Draft genome assembly of a fouling barnacle, Amphibalanus amphitrite (Darwin, 1854): The first reference genome for Thecostraca.</title>
        <authorList>
            <person name="Kim W."/>
        </authorList>
    </citation>
    <scope>NUCLEOTIDE SEQUENCE [LARGE SCALE GENOMIC DNA]</scope>
    <source>
        <strain evidence="6">SNU_AA5</strain>
        <tissue evidence="6">Soma without cirri and trophi</tissue>
    </source>
</reference>
<evidence type="ECO:0000259" key="5">
    <source>
        <dbReference type="Pfam" id="PF02872"/>
    </source>
</evidence>
<dbReference type="SUPFAM" id="SSF55816">
    <property type="entry name" value="5'-nucleotidase (syn. UDP-sugar hydrolase), C-terminal domain"/>
    <property type="match status" value="1"/>
</dbReference>
<dbReference type="Gene3D" id="3.90.780.10">
    <property type="entry name" value="5'-Nucleotidase, C-terminal domain"/>
    <property type="match status" value="1"/>
</dbReference>
<evidence type="ECO:0000313" key="6">
    <source>
        <dbReference type="EMBL" id="KAF0308694.1"/>
    </source>
</evidence>
<gene>
    <name evidence="6" type="primary">rla-0_0</name>
    <name evidence="6" type="ORF">FJT64_020107</name>
</gene>
<comment type="similarity">
    <text evidence="2">Belongs to the 5'-nucleotidase family.</text>
</comment>
<dbReference type="OrthoDB" id="7722975at2759"/>
<comment type="catalytic activity">
    <reaction evidence="1">
        <text>a ribonucleoside 5'-phosphate + H2O = a ribonucleoside + phosphate</text>
        <dbReference type="Rhea" id="RHEA:12484"/>
        <dbReference type="ChEBI" id="CHEBI:15377"/>
        <dbReference type="ChEBI" id="CHEBI:18254"/>
        <dbReference type="ChEBI" id="CHEBI:43474"/>
        <dbReference type="ChEBI" id="CHEBI:58043"/>
        <dbReference type="EC" id="3.1.3.5"/>
    </reaction>
</comment>